<dbReference type="RefSeq" id="WP_369328333.1">
    <property type="nucleotide sequence ID" value="NZ_JAULBC010000001.1"/>
</dbReference>
<evidence type="ECO:0000313" key="3">
    <source>
        <dbReference type="EMBL" id="MEX6686937.1"/>
    </source>
</evidence>
<evidence type="ECO:0000256" key="1">
    <source>
        <dbReference type="SAM" id="Phobius"/>
    </source>
</evidence>
<evidence type="ECO:0000259" key="2">
    <source>
        <dbReference type="Pfam" id="PF11827"/>
    </source>
</evidence>
<sequence length="204" mass="22908">MKKGLLIIGLAVAVVAVYLLFFNKSDDKKDDVKQQPLAISKNDDAFNKPFNEFLNGYYTLSNAFVEWDSTGVDKAANELIQLAGKVPYEKIKADSSIVSTGKSFSDNVIAESKGIVGEPTLEGKRRSFYTLSENLYNLIRTVQYDQQVIYHFKCPMAFNDNEEAFWISNNSAVTNPYLGKKHPKYKGSMISCGNVTDSIDFRQK</sequence>
<reference evidence="3 4" key="1">
    <citation type="submission" date="2023-07" db="EMBL/GenBank/DDBJ databases">
        <authorList>
            <person name="Lian W.-H."/>
        </authorList>
    </citation>
    <scope>NUCLEOTIDE SEQUENCE [LARGE SCALE GENOMIC DNA]</scope>
    <source>
        <strain evidence="3 4">SYSU DXS3180</strain>
    </source>
</reference>
<dbReference type="EMBL" id="JAULBC010000001">
    <property type="protein sequence ID" value="MEX6686937.1"/>
    <property type="molecule type" value="Genomic_DNA"/>
</dbReference>
<gene>
    <name evidence="3" type="ORF">QTN47_05500</name>
</gene>
<feature type="transmembrane region" description="Helical" evidence="1">
    <location>
        <begin position="6"/>
        <end position="23"/>
    </location>
</feature>
<dbReference type="Pfam" id="PF11827">
    <property type="entry name" value="DUF3347"/>
    <property type="match status" value="1"/>
</dbReference>
<comment type="caution">
    <text evidence="3">The sequence shown here is derived from an EMBL/GenBank/DDBJ whole genome shotgun (WGS) entry which is preliminary data.</text>
</comment>
<dbReference type="InterPro" id="IPR021782">
    <property type="entry name" value="DUF3347"/>
</dbReference>
<protein>
    <submittedName>
        <fullName evidence="3">DUF3347 domain-containing protein</fullName>
    </submittedName>
</protein>
<keyword evidence="1" id="KW-0812">Transmembrane</keyword>
<organism evidence="3 4">
    <name type="scientific">Danxiaibacter flavus</name>
    <dbReference type="NCBI Taxonomy" id="3049108"/>
    <lineage>
        <taxon>Bacteria</taxon>
        <taxon>Pseudomonadati</taxon>
        <taxon>Bacteroidota</taxon>
        <taxon>Chitinophagia</taxon>
        <taxon>Chitinophagales</taxon>
        <taxon>Chitinophagaceae</taxon>
        <taxon>Danxiaibacter</taxon>
    </lineage>
</organism>
<name>A0ABV3ZAP3_9BACT</name>
<evidence type="ECO:0000313" key="4">
    <source>
        <dbReference type="Proteomes" id="UP001560573"/>
    </source>
</evidence>
<keyword evidence="1" id="KW-1133">Transmembrane helix</keyword>
<feature type="domain" description="DUF3347" evidence="2">
    <location>
        <begin position="54"/>
        <end position="145"/>
    </location>
</feature>
<keyword evidence="4" id="KW-1185">Reference proteome</keyword>
<dbReference type="Proteomes" id="UP001560573">
    <property type="component" value="Unassembled WGS sequence"/>
</dbReference>
<accession>A0ABV3ZAP3</accession>
<keyword evidence="1" id="KW-0472">Membrane</keyword>
<proteinExistence type="predicted"/>